<evidence type="ECO:0000256" key="2">
    <source>
        <dbReference type="SAM" id="Phobius"/>
    </source>
</evidence>
<feature type="region of interest" description="Disordered" evidence="1">
    <location>
        <begin position="730"/>
        <end position="771"/>
    </location>
</feature>
<feature type="compositionally biased region" description="Low complexity" evidence="1">
    <location>
        <begin position="43"/>
        <end position="55"/>
    </location>
</feature>
<proteinExistence type="predicted"/>
<dbReference type="AlphaFoldDB" id="A0A8J2RYY9"/>
<sequence>MSNAGSSSTQIGECGIISDQEVAIVDSLDSITTANSDDDDGSSDCSSDISSSYISDPDEEPISIVTNIRPSPVNPAEEEEEKSPSGGRIAKDTGCCLYSAITAIFVMVVLLGIVLIVTGPVLGLSFPPLLRANTPAILPPIEHNYLTANFSDEGSSVDEDVNTIHSSSNQSNADYPAYDPGDVNNNQTNDSFEYVDYLDSDHQLQTTNLTDYLTAINNTVGIFNESVIEDLANLSPEALRTKYVAYVPIPLKIDDDDEQTDYHDQVDDDTNTDINDRNDDDNYNNNNNDDTYYDEEIVMTPRSSSIRRRPSATIDKVLLPIVMVPETTSIGEQRSKSTSHQGSSSWRSDDFLEDRRNYPPRRFDEDQSEIRTEHDDEEDLTSSPSLRIPGLNPPRRNRPDRKRGPGIDYRMFGSLTNQDNRRNRRPNRPRPHDRERFRPRDDFGRTTSLHPHRVLPPPSSRLRPRNNKGNNRQRTVEGREGSPALYIRPPPRPRPRNAHPARQRVHRPPPPVKESWLNRQRTIDSPATSTKRPTYSYPRDAMSIQDIISYMTSMSHSNEQTTKKPLTPTGPEHRSEVWTSPDYYSTNNQRQGESYPSILPPPPSMGISRMQDNLPVESHTRGTSSGSSNPYSFKLDVYPVRDSLGGGSSSSNYVPPGPSYRQQSVLPPSNYRYRPTSPYYETRQPSGDSSGSLSGIDFSYKIGYHQSDRNNWSYSSYSSSSVDPYYYRSQRRPQAGSGSQEQSRYRDDDDMPLPLAFRPRRPETSATTPKPKLILHLNVFNQKGGRNRYAEERQDNQEEEDYYSPSDIYRAVLRNNAAKTAHDGGDDNIMLSGQSRVDTFSQHQMDDAGISAGSTSSSHLNSNSYDNHNMAASSPTDQYYRSVGMRRPSPVNTASNNNYRLSHQSRNFYPSIDDDVPEPLPMPMAAQQDDCNSSVGVNCTQRSVSSSIDQVNNITTTTELPPLAS</sequence>
<keyword evidence="2" id="KW-1133">Transmembrane helix</keyword>
<feature type="region of interest" description="Disordered" evidence="1">
    <location>
        <begin position="254"/>
        <end position="296"/>
    </location>
</feature>
<feature type="region of interest" description="Disordered" evidence="1">
    <location>
        <begin position="554"/>
        <end position="610"/>
    </location>
</feature>
<feature type="compositionally biased region" description="Basic residues" evidence="1">
    <location>
        <begin position="491"/>
        <end position="507"/>
    </location>
</feature>
<keyword evidence="2" id="KW-0812">Transmembrane</keyword>
<evidence type="ECO:0000313" key="4">
    <source>
        <dbReference type="Proteomes" id="UP000789390"/>
    </source>
</evidence>
<accession>A0A8J2RYY9</accession>
<feature type="transmembrane region" description="Helical" evidence="2">
    <location>
        <begin position="95"/>
        <end position="117"/>
    </location>
</feature>
<organism evidence="3 4">
    <name type="scientific">Daphnia galeata</name>
    <dbReference type="NCBI Taxonomy" id="27404"/>
    <lineage>
        <taxon>Eukaryota</taxon>
        <taxon>Metazoa</taxon>
        <taxon>Ecdysozoa</taxon>
        <taxon>Arthropoda</taxon>
        <taxon>Crustacea</taxon>
        <taxon>Branchiopoda</taxon>
        <taxon>Diplostraca</taxon>
        <taxon>Cladocera</taxon>
        <taxon>Anomopoda</taxon>
        <taxon>Daphniidae</taxon>
        <taxon>Daphnia</taxon>
    </lineage>
</organism>
<dbReference type="OrthoDB" id="6366012at2759"/>
<feature type="compositionally biased region" description="Polar residues" evidence="1">
    <location>
        <begin position="329"/>
        <end position="346"/>
    </location>
</feature>
<keyword evidence="2" id="KW-0472">Membrane</keyword>
<name>A0A8J2RYY9_9CRUS</name>
<feature type="region of interest" description="Disordered" evidence="1">
    <location>
        <begin position="644"/>
        <end position="692"/>
    </location>
</feature>
<dbReference type="EMBL" id="CAKKLH010000283">
    <property type="protein sequence ID" value="CAH0108349.1"/>
    <property type="molecule type" value="Genomic_DNA"/>
</dbReference>
<reference evidence="3" key="1">
    <citation type="submission" date="2021-11" db="EMBL/GenBank/DDBJ databases">
        <authorList>
            <person name="Schell T."/>
        </authorList>
    </citation>
    <scope>NUCLEOTIDE SEQUENCE</scope>
    <source>
        <strain evidence="3">M5</strain>
    </source>
</reference>
<feature type="compositionally biased region" description="Basic and acidic residues" evidence="1">
    <location>
        <begin position="430"/>
        <end position="444"/>
    </location>
</feature>
<feature type="region of interest" description="Disordered" evidence="1">
    <location>
        <begin position="329"/>
        <end position="515"/>
    </location>
</feature>
<feature type="compositionally biased region" description="Basic and acidic residues" evidence="1">
    <location>
        <begin position="347"/>
        <end position="374"/>
    </location>
</feature>
<evidence type="ECO:0000313" key="3">
    <source>
        <dbReference type="EMBL" id="CAH0108349.1"/>
    </source>
</evidence>
<protein>
    <submittedName>
        <fullName evidence="3">Uncharacterized protein</fullName>
    </submittedName>
</protein>
<feature type="compositionally biased region" description="Polar residues" evidence="1">
    <location>
        <begin position="554"/>
        <end position="564"/>
    </location>
</feature>
<feature type="region of interest" description="Disordered" evidence="1">
    <location>
        <begin position="157"/>
        <end position="181"/>
    </location>
</feature>
<feature type="compositionally biased region" description="Polar residues" evidence="1">
    <location>
        <begin position="582"/>
        <end position="594"/>
    </location>
</feature>
<keyword evidence="4" id="KW-1185">Reference proteome</keyword>
<feature type="region of interest" description="Disordered" evidence="1">
    <location>
        <begin position="29"/>
        <end position="88"/>
    </location>
</feature>
<evidence type="ECO:0000256" key="1">
    <source>
        <dbReference type="SAM" id="MobiDB-lite"/>
    </source>
</evidence>
<comment type="caution">
    <text evidence="3">The sequence shown here is derived from an EMBL/GenBank/DDBJ whole genome shotgun (WGS) entry which is preliminary data.</text>
</comment>
<gene>
    <name evidence="3" type="ORF">DGAL_LOCUS11725</name>
</gene>
<feature type="compositionally biased region" description="Polar residues" evidence="1">
    <location>
        <begin position="163"/>
        <end position="173"/>
    </location>
</feature>
<dbReference type="Proteomes" id="UP000789390">
    <property type="component" value="Unassembled WGS sequence"/>
</dbReference>